<gene>
    <name evidence="1" type="ORF">SLAVMIC_00765</name>
</gene>
<accession>A0A8D9FSE6</accession>
<sequence>MIKKYGEFVNELFDPVKVRFNILVEENDEFKVEFEHDGETYFFQARDENKMYPESIRFGWHLGFGRGQGDDKYSLTGKGTPFKIFSIIKQALDLFINKYNPQKMSFIAEGDAKANIYLSFFKSYTIEKEETDLDSFSGKPPYLFKIF</sequence>
<proteinExistence type="predicted"/>
<dbReference type="EMBL" id="OU342829">
    <property type="protein sequence ID" value="CAG7581283.1"/>
    <property type="molecule type" value="Genomic_DNA"/>
</dbReference>
<organism evidence="1">
    <name type="scientific">uncultured marine phage</name>
    <dbReference type="NCBI Taxonomy" id="707152"/>
    <lineage>
        <taxon>Viruses</taxon>
        <taxon>environmental samples</taxon>
    </lineage>
</organism>
<evidence type="ECO:0000313" key="1">
    <source>
        <dbReference type="EMBL" id="CAG7581283.1"/>
    </source>
</evidence>
<protein>
    <submittedName>
        <fullName evidence="1">Uncharacterized protein</fullName>
    </submittedName>
</protein>
<name>A0A8D9FSE6_9VIRU</name>
<reference evidence="1" key="1">
    <citation type="submission" date="2021-06" db="EMBL/GenBank/DDBJ databases">
        <authorList>
            <person name="Gannon L."/>
            <person name="Redgwell R T."/>
            <person name="Michniewski S."/>
            <person name="Harrison D C."/>
            <person name="Millard A."/>
        </authorList>
    </citation>
    <scope>NUCLEOTIDE SEQUENCE</scope>
</reference>